<evidence type="ECO:0000256" key="6">
    <source>
        <dbReference type="ARBA" id="ARBA00022687"/>
    </source>
</evidence>
<dbReference type="GO" id="GO:0000902">
    <property type="term" value="P:cell morphogenesis"/>
    <property type="evidence" value="ECO:0007669"/>
    <property type="project" value="UniProtKB-ARBA"/>
</dbReference>
<dbReference type="GO" id="GO:0060070">
    <property type="term" value="P:canonical Wnt signaling pathway"/>
    <property type="evidence" value="ECO:0007669"/>
    <property type="project" value="TreeGrafter"/>
</dbReference>
<comment type="function">
    <text evidence="9">Ligand for members of the frizzled family of seven transmembrane receptors.</text>
</comment>
<protein>
    <recommendedName>
        <fullName evidence="9">Protein Wnt</fullName>
    </recommendedName>
</protein>
<dbReference type="AlphaFoldDB" id="A0A9N9WKE8"/>
<evidence type="ECO:0000256" key="3">
    <source>
        <dbReference type="ARBA" id="ARBA00022473"/>
    </source>
</evidence>
<dbReference type="Gene3D" id="3.30.2460.20">
    <property type="match status" value="1"/>
</dbReference>
<dbReference type="Proteomes" id="UP001153620">
    <property type="component" value="Chromosome 1"/>
</dbReference>
<dbReference type="OrthoDB" id="5945655at2759"/>
<dbReference type="PRINTS" id="PR01349">
    <property type="entry name" value="WNTPROTEIN"/>
</dbReference>
<dbReference type="GO" id="GO:0005615">
    <property type="term" value="C:extracellular space"/>
    <property type="evidence" value="ECO:0007669"/>
    <property type="project" value="TreeGrafter"/>
</dbReference>
<evidence type="ECO:0000256" key="1">
    <source>
        <dbReference type="ARBA" id="ARBA00004498"/>
    </source>
</evidence>
<keyword evidence="7" id="KW-1015">Disulfide bond</keyword>
<dbReference type="Pfam" id="PF00110">
    <property type="entry name" value="wnt"/>
    <property type="match status" value="1"/>
</dbReference>
<name>A0A9N9WKE8_9DIPT</name>
<dbReference type="InterPro" id="IPR043158">
    <property type="entry name" value="Wnt_C"/>
</dbReference>
<keyword evidence="12" id="KW-1185">Reference proteome</keyword>
<dbReference type="PANTHER" id="PTHR12027">
    <property type="entry name" value="WNT RELATED"/>
    <property type="match status" value="1"/>
</dbReference>
<keyword evidence="6 9" id="KW-0879">Wnt signaling pathway</keyword>
<evidence type="ECO:0000256" key="10">
    <source>
        <dbReference type="SAM" id="SignalP"/>
    </source>
</evidence>
<evidence type="ECO:0000313" key="12">
    <source>
        <dbReference type="Proteomes" id="UP001153620"/>
    </source>
</evidence>
<dbReference type="InterPro" id="IPR005817">
    <property type="entry name" value="Wnt"/>
</dbReference>
<sequence length="425" mass="48854">MKMVSFGWKKFILIQFLYVVVFNFKQVNSFADVRSTCKTVPNLTKQQLELCYKANDVTMAAIEGLEFAINECQHQFRWNRWNCSSLKGKSRNPHSSNLFNKGYRESAFGHAITAAGVVLSVARACSQGRLLSCGCDPTSHRKGLSKSLRESLEKEKRRFLDKVIDNPFIIDKNIERNFGIKTNEVLSKKKMKQQMSNRWKWAGCSHNIDFGVEFSELFLDSREKAGDLQSQINLHNNKVGRSVVQKNLVGKCKCHGLSGSCQLKTCWKSSPDIRIIGKLLKQQFRRAVLVDQSNFGKGMIVYNRNNKKRNSKSVKYKLKTENEMHNDQAMTTRRNKRNKMENSLFYFQKSPNFCEKDMSSDILGTHGRRCNLTSTGSDSCSSLCCGRGYNLVKEVTNQRCNCRFHWCCYVECQTCKQIEWISVCN</sequence>
<dbReference type="GO" id="GO:0005125">
    <property type="term" value="F:cytokine activity"/>
    <property type="evidence" value="ECO:0007669"/>
    <property type="project" value="TreeGrafter"/>
</dbReference>
<feature type="signal peptide" evidence="10">
    <location>
        <begin position="1"/>
        <end position="29"/>
    </location>
</feature>
<evidence type="ECO:0000313" key="11">
    <source>
        <dbReference type="EMBL" id="CAG9798923.1"/>
    </source>
</evidence>
<dbReference type="PANTHER" id="PTHR12027:SF98">
    <property type="entry name" value="PROTEIN WNT"/>
    <property type="match status" value="1"/>
</dbReference>
<evidence type="ECO:0000256" key="5">
    <source>
        <dbReference type="ARBA" id="ARBA00022530"/>
    </source>
</evidence>
<keyword evidence="8" id="KW-0449">Lipoprotein</keyword>
<reference evidence="11" key="1">
    <citation type="submission" date="2022-01" db="EMBL/GenBank/DDBJ databases">
        <authorList>
            <person name="King R."/>
        </authorList>
    </citation>
    <scope>NUCLEOTIDE SEQUENCE</scope>
</reference>
<comment type="similarity">
    <text evidence="2 9">Belongs to the Wnt family.</text>
</comment>
<dbReference type="GO" id="GO:0060560">
    <property type="term" value="P:developmental growth involved in morphogenesis"/>
    <property type="evidence" value="ECO:0007669"/>
    <property type="project" value="UniProtKB-ARBA"/>
</dbReference>
<dbReference type="GO" id="GO:0030182">
    <property type="term" value="P:neuron differentiation"/>
    <property type="evidence" value="ECO:0007669"/>
    <property type="project" value="TreeGrafter"/>
</dbReference>
<organism evidence="11 12">
    <name type="scientific">Chironomus riparius</name>
    <dbReference type="NCBI Taxonomy" id="315576"/>
    <lineage>
        <taxon>Eukaryota</taxon>
        <taxon>Metazoa</taxon>
        <taxon>Ecdysozoa</taxon>
        <taxon>Arthropoda</taxon>
        <taxon>Hexapoda</taxon>
        <taxon>Insecta</taxon>
        <taxon>Pterygota</taxon>
        <taxon>Neoptera</taxon>
        <taxon>Endopterygota</taxon>
        <taxon>Diptera</taxon>
        <taxon>Nematocera</taxon>
        <taxon>Chironomoidea</taxon>
        <taxon>Chironomidae</taxon>
        <taxon>Chironominae</taxon>
        <taxon>Chironomus</taxon>
    </lineage>
</organism>
<evidence type="ECO:0000256" key="8">
    <source>
        <dbReference type="ARBA" id="ARBA00023288"/>
    </source>
</evidence>
<keyword evidence="3 9" id="KW-0217">Developmental protein</keyword>
<dbReference type="GO" id="GO:0005109">
    <property type="term" value="F:frizzled binding"/>
    <property type="evidence" value="ECO:0007669"/>
    <property type="project" value="TreeGrafter"/>
</dbReference>
<dbReference type="CDD" id="cd19342">
    <property type="entry name" value="Wnt_Wnt10"/>
    <property type="match status" value="1"/>
</dbReference>
<dbReference type="EMBL" id="OU895877">
    <property type="protein sequence ID" value="CAG9798923.1"/>
    <property type="molecule type" value="Genomic_DNA"/>
</dbReference>
<reference evidence="11" key="2">
    <citation type="submission" date="2022-10" db="EMBL/GenBank/DDBJ databases">
        <authorList>
            <consortium name="ENA_rothamsted_submissions"/>
            <consortium name="culmorum"/>
            <person name="King R."/>
        </authorList>
    </citation>
    <scope>NUCLEOTIDE SEQUENCE</scope>
</reference>
<accession>A0A9N9WKE8</accession>
<keyword evidence="4" id="KW-0964">Secreted</keyword>
<dbReference type="GO" id="GO:0045165">
    <property type="term" value="P:cell fate commitment"/>
    <property type="evidence" value="ECO:0007669"/>
    <property type="project" value="TreeGrafter"/>
</dbReference>
<feature type="chain" id="PRO_5040327159" description="Protein Wnt" evidence="10">
    <location>
        <begin position="30"/>
        <end position="425"/>
    </location>
</feature>
<evidence type="ECO:0000256" key="9">
    <source>
        <dbReference type="RuleBase" id="RU003500"/>
    </source>
</evidence>
<evidence type="ECO:0000256" key="2">
    <source>
        <dbReference type="ARBA" id="ARBA00005683"/>
    </source>
</evidence>
<keyword evidence="10" id="KW-0732">Signal</keyword>
<evidence type="ECO:0000256" key="4">
    <source>
        <dbReference type="ARBA" id="ARBA00022525"/>
    </source>
</evidence>
<gene>
    <name evidence="11" type="ORF">CHIRRI_LOCUS1898</name>
</gene>
<proteinExistence type="inferred from homology"/>
<dbReference type="FunFam" id="3.30.2460.20:FF:000001">
    <property type="entry name" value="Wnt homolog"/>
    <property type="match status" value="1"/>
</dbReference>
<dbReference type="GO" id="GO:0007517">
    <property type="term" value="P:muscle organ development"/>
    <property type="evidence" value="ECO:0007669"/>
    <property type="project" value="UniProtKB-ARBA"/>
</dbReference>
<keyword evidence="5" id="KW-0272">Extracellular matrix</keyword>
<dbReference type="PROSITE" id="PS00246">
    <property type="entry name" value="WNT1"/>
    <property type="match status" value="1"/>
</dbReference>
<comment type="subcellular location">
    <subcellularLocation>
        <location evidence="1 9">Secreted</location>
        <location evidence="1 9">Extracellular space</location>
        <location evidence="1 9">Extracellular matrix</location>
    </subcellularLocation>
</comment>
<dbReference type="InterPro" id="IPR018161">
    <property type="entry name" value="Wnt_CS"/>
</dbReference>
<evidence type="ECO:0000256" key="7">
    <source>
        <dbReference type="ARBA" id="ARBA00023157"/>
    </source>
</evidence>
<dbReference type="SMART" id="SM00097">
    <property type="entry name" value="WNT1"/>
    <property type="match status" value="1"/>
</dbReference>